<organism evidence="1 2">
    <name type="scientific">Inconstantimicrobium mannanitabidum</name>
    <dbReference type="NCBI Taxonomy" id="1604901"/>
    <lineage>
        <taxon>Bacteria</taxon>
        <taxon>Bacillati</taxon>
        <taxon>Bacillota</taxon>
        <taxon>Clostridia</taxon>
        <taxon>Eubacteriales</taxon>
        <taxon>Clostridiaceae</taxon>
        <taxon>Inconstantimicrobium</taxon>
    </lineage>
</organism>
<protein>
    <submittedName>
        <fullName evidence="1">Uncharacterized protein</fullName>
    </submittedName>
</protein>
<keyword evidence="2" id="KW-1185">Reference proteome</keyword>
<dbReference type="Proteomes" id="UP001058074">
    <property type="component" value="Unassembled WGS sequence"/>
</dbReference>
<proteinExistence type="predicted"/>
<accession>A0ACB5R9Z8</accession>
<reference evidence="1" key="1">
    <citation type="journal article" date="2025" name="Int. J. Syst. Evol. Microbiol.">
        <title>Inconstantimicrobium mannanitabidum sp. nov., a novel member of the family Clostridiaceae isolated from anoxic soil under the treatment of reductive soil disinfestation.</title>
        <authorList>
            <person name="Ueki A."/>
            <person name="Tonouchi A."/>
            <person name="Honma S."/>
            <person name="Kaku N."/>
            <person name="Ueki K."/>
        </authorList>
    </citation>
    <scope>NUCLEOTIDE SEQUENCE</scope>
    <source>
        <strain evidence="1">TW13</strain>
    </source>
</reference>
<dbReference type="EMBL" id="BROD01000001">
    <property type="protein sequence ID" value="GKX66015.1"/>
    <property type="molecule type" value="Genomic_DNA"/>
</dbReference>
<name>A0ACB5R9Z8_9CLOT</name>
<gene>
    <name evidence="1" type="ORF">rsdtw13_12730</name>
</gene>
<comment type="caution">
    <text evidence="1">The sequence shown here is derived from an EMBL/GenBank/DDBJ whole genome shotgun (WGS) entry which is preliminary data.</text>
</comment>
<evidence type="ECO:0000313" key="2">
    <source>
        <dbReference type="Proteomes" id="UP001058074"/>
    </source>
</evidence>
<sequence length="62" mass="7521">MELIAMLFIAICNIYYMCKCDRLENKINQLELRMQCREILTDAEELKRFIKENIKEVEHIRG</sequence>
<evidence type="ECO:0000313" key="1">
    <source>
        <dbReference type="EMBL" id="GKX66015.1"/>
    </source>
</evidence>